<keyword evidence="1" id="KW-1133">Transmembrane helix</keyword>
<sequence length="293" mass="33397">MMTKSSVAVLLKLCVPQFGIEPFIQSKTTKVFFALTGNLKDISIPSIDNMEQELKKIVNSVSFKIESVVLYLGICSLLTVIMNLYDLVFYEDRLMLQSFFNKDSILYQITRIALCCFFVLTTIPSIFSPMQLIYLIFTSQIKVFELLDKIKKFDKKISNENVDDECILENLKIFGQHHLDIKSLHYEAFEATHLYSTVYSITGLTIGMSSLLAIFFYNAPKGPALCNFFGYISFLYGISALIQEYEDTLSIVRWSQKKLDVELWLTPRATSSLYCVSVKSAVWRSIGTKNAAL</sequence>
<dbReference type="AlphaFoldDB" id="A0ABD1FBZ7"/>
<name>A0ABD1FBZ7_HYPHA</name>
<evidence type="ECO:0008006" key="4">
    <source>
        <dbReference type="Google" id="ProtNLM"/>
    </source>
</evidence>
<gene>
    <name evidence="2" type="ORF">ABEB36_000633</name>
</gene>
<feature type="transmembrane region" description="Helical" evidence="1">
    <location>
        <begin position="198"/>
        <end position="217"/>
    </location>
</feature>
<organism evidence="2 3">
    <name type="scientific">Hypothenemus hampei</name>
    <name type="common">Coffee berry borer</name>
    <dbReference type="NCBI Taxonomy" id="57062"/>
    <lineage>
        <taxon>Eukaryota</taxon>
        <taxon>Metazoa</taxon>
        <taxon>Ecdysozoa</taxon>
        <taxon>Arthropoda</taxon>
        <taxon>Hexapoda</taxon>
        <taxon>Insecta</taxon>
        <taxon>Pterygota</taxon>
        <taxon>Neoptera</taxon>
        <taxon>Endopterygota</taxon>
        <taxon>Coleoptera</taxon>
        <taxon>Polyphaga</taxon>
        <taxon>Cucujiformia</taxon>
        <taxon>Curculionidae</taxon>
        <taxon>Scolytinae</taxon>
        <taxon>Hypothenemus</taxon>
    </lineage>
</organism>
<proteinExistence type="predicted"/>
<protein>
    <recommendedName>
        <fullName evidence="4">Gustatory receptor</fullName>
    </recommendedName>
</protein>
<comment type="caution">
    <text evidence="2">The sequence shown here is derived from an EMBL/GenBank/DDBJ whole genome shotgun (WGS) entry which is preliminary data.</text>
</comment>
<dbReference type="Proteomes" id="UP001566132">
    <property type="component" value="Unassembled WGS sequence"/>
</dbReference>
<keyword evidence="3" id="KW-1185">Reference proteome</keyword>
<reference evidence="2 3" key="1">
    <citation type="submission" date="2024-05" db="EMBL/GenBank/DDBJ databases">
        <title>Genetic variation in Jamaican populations of the coffee berry borer (Hypothenemus hampei).</title>
        <authorList>
            <person name="Errbii M."/>
            <person name="Myrie A."/>
        </authorList>
    </citation>
    <scope>NUCLEOTIDE SEQUENCE [LARGE SCALE GENOMIC DNA]</scope>
    <source>
        <strain evidence="2">JA-Hopewell-2020-01-JO</strain>
        <tissue evidence="2">Whole body</tissue>
    </source>
</reference>
<accession>A0ABD1FBZ7</accession>
<feature type="transmembrane region" description="Helical" evidence="1">
    <location>
        <begin position="111"/>
        <end position="137"/>
    </location>
</feature>
<evidence type="ECO:0000256" key="1">
    <source>
        <dbReference type="SAM" id="Phobius"/>
    </source>
</evidence>
<evidence type="ECO:0000313" key="3">
    <source>
        <dbReference type="Proteomes" id="UP001566132"/>
    </source>
</evidence>
<feature type="transmembrane region" description="Helical" evidence="1">
    <location>
        <begin position="68"/>
        <end position="90"/>
    </location>
</feature>
<evidence type="ECO:0000313" key="2">
    <source>
        <dbReference type="EMBL" id="KAL1516775.1"/>
    </source>
</evidence>
<keyword evidence="1" id="KW-0812">Transmembrane</keyword>
<keyword evidence="1" id="KW-0472">Membrane</keyword>
<dbReference type="EMBL" id="JBDJPC010000001">
    <property type="protein sequence ID" value="KAL1516775.1"/>
    <property type="molecule type" value="Genomic_DNA"/>
</dbReference>